<evidence type="ECO:0000313" key="1">
    <source>
        <dbReference type="EMBL" id="MEQ2189364.1"/>
    </source>
</evidence>
<evidence type="ECO:0000313" key="2">
    <source>
        <dbReference type="Proteomes" id="UP001476798"/>
    </source>
</evidence>
<dbReference type="Proteomes" id="UP001476798">
    <property type="component" value="Unassembled WGS sequence"/>
</dbReference>
<sequence>MRLQLFTTPCSPMRHFQTLSSSDLRSYFVFPLLILLKCSDSLPSFGMRARHVFTPQANCSRVWINHVETGSCNRARIRFAGQFQGPGCITTGVTPSRNWTLACYKVFQRFVVKPLSVSECPLFLVKDVLHIAGDPGLVVWKDTVFVGTTSVQKCK</sequence>
<dbReference type="EMBL" id="JAHRIO010092729">
    <property type="protein sequence ID" value="MEQ2189364.1"/>
    <property type="molecule type" value="Genomic_DNA"/>
</dbReference>
<gene>
    <name evidence="1" type="ORF">GOODEAATRI_024573</name>
</gene>
<protein>
    <submittedName>
        <fullName evidence="1">Uncharacterized protein</fullName>
    </submittedName>
</protein>
<organism evidence="1 2">
    <name type="scientific">Goodea atripinnis</name>
    <dbReference type="NCBI Taxonomy" id="208336"/>
    <lineage>
        <taxon>Eukaryota</taxon>
        <taxon>Metazoa</taxon>
        <taxon>Chordata</taxon>
        <taxon>Craniata</taxon>
        <taxon>Vertebrata</taxon>
        <taxon>Euteleostomi</taxon>
        <taxon>Actinopterygii</taxon>
        <taxon>Neopterygii</taxon>
        <taxon>Teleostei</taxon>
        <taxon>Neoteleostei</taxon>
        <taxon>Acanthomorphata</taxon>
        <taxon>Ovalentaria</taxon>
        <taxon>Atherinomorphae</taxon>
        <taxon>Cyprinodontiformes</taxon>
        <taxon>Goodeidae</taxon>
        <taxon>Goodea</taxon>
    </lineage>
</organism>
<name>A0ABV0Q0R0_9TELE</name>
<comment type="caution">
    <text evidence="1">The sequence shown here is derived from an EMBL/GenBank/DDBJ whole genome shotgun (WGS) entry which is preliminary data.</text>
</comment>
<reference evidence="1 2" key="1">
    <citation type="submission" date="2021-06" db="EMBL/GenBank/DDBJ databases">
        <authorList>
            <person name="Palmer J.M."/>
        </authorList>
    </citation>
    <scope>NUCLEOTIDE SEQUENCE [LARGE SCALE GENOMIC DNA]</scope>
    <source>
        <strain evidence="1 2">GA_2019</strain>
        <tissue evidence="1">Muscle</tissue>
    </source>
</reference>
<keyword evidence="2" id="KW-1185">Reference proteome</keyword>
<accession>A0ABV0Q0R0</accession>
<proteinExistence type="predicted"/>